<dbReference type="NCBIfam" id="NF001279">
    <property type="entry name" value="PRK00235.2-1"/>
    <property type="match status" value="1"/>
</dbReference>
<dbReference type="PANTHER" id="PTHR34148:SF1">
    <property type="entry name" value="ADENOSYLCOBINAMIDE-GDP RIBAZOLETRANSFERASE"/>
    <property type="match status" value="1"/>
</dbReference>
<dbReference type="RefSeq" id="WP_378617275.1">
    <property type="nucleotide sequence ID" value="NZ_JBHSAX010000033.1"/>
</dbReference>
<keyword evidence="8 19" id="KW-0169">Cobalamin biosynthesis</keyword>
<dbReference type="InterPro" id="IPR003805">
    <property type="entry name" value="CobS"/>
</dbReference>
<evidence type="ECO:0000256" key="19">
    <source>
        <dbReference type="HAMAP-Rule" id="MF_00719"/>
    </source>
</evidence>
<dbReference type="GO" id="GO:0051073">
    <property type="term" value="F:adenosylcobinamide-GDP ribazoletransferase activity"/>
    <property type="evidence" value="ECO:0007669"/>
    <property type="project" value="UniProtKB-EC"/>
</dbReference>
<keyword evidence="10 19" id="KW-0812">Transmembrane</keyword>
<dbReference type="Pfam" id="PF02654">
    <property type="entry name" value="CobS"/>
    <property type="match status" value="1"/>
</dbReference>
<comment type="catalytic activity">
    <reaction evidence="18 19">
        <text>alpha-ribazole 5'-phosphate + adenosylcob(III)inamide-GDP = adenosylcob(III)alamin 5'-phosphate + GMP + H(+)</text>
        <dbReference type="Rhea" id="RHEA:23560"/>
        <dbReference type="ChEBI" id="CHEBI:15378"/>
        <dbReference type="ChEBI" id="CHEBI:57918"/>
        <dbReference type="ChEBI" id="CHEBI:58115"/>
        <dbReference type="ChEBI" id="CHEBI:60487"/>
        <dbReference type="ChEBI" id="CHEBI:60493"/>
        <dbReference type="EC" id="2.7.8.26"/>
    </reaction>
</comment>
<dbReference type="Proteomes" id="UP001595696">
    <property type="component" value="Unassembled WGS sequence"/>
</dbReference>
<evidence type="ECO:0000313" key="20">
    <source>
        <dbReference type="EMBL" id="MFC3966059.1"/>
    </source>
</evidence>
<evidence type="ECO:0000313" key="21">
    <source>
        <dbReference type="Proteomes" id="UP001595696"/>
    </source>
</evidence>
<comment type="caution">
    <text evidence="20">The sequence shown here is derived from an EMBL/GenBank/DDBJ whole genome shotgun (WGS) entry which is preliminary data.</text>
</comment>
<sequence>MTGVRLALSWLTVLPARGPGEIDRRAAGQAIAAAPVAGLLLGAAAAAVLWALTAAGATSILAGLLTVGALAAGTRGMHLDGLADTADGLGCYGPPERARRIMRDGGIGPFGTAALLMAVLTQAFAFAALADAGLWAGVLLAVATGRVAAVIACVRAPAAPDTGFGALVAATQRPLTAALWALAALAAAALLPGTAPWHGPLAVAAALTAAALLTQHCVRRFEGLSGDVLGAAVEFATATTAVLLTLG</sequence>
<evidence type="ECO:0000256" key="2">
    <source>
        <dbReference type="ARBA" id="ARBA00004651"/>
    </source>
</evidence>
<evidence type="ECO:0000256" key="3">
    <source>
        <dbReference type="ARBA" id="ARBA00004663"/>
    </source>
</evidence>
<keyword evidence="13 19" id="KW-0472">Membrane</keyword>
<protein>
    <recommendedName>
        <fullName evidence="6 19">Adenosylcobinamide-GDP ribazoletransferase</fullName>
        <ecNumber evidence="5 19">2.7.8.26</ecNumber>
    </recommendedName>
    <alternativeName>
        <fullName evidence="16 19">Cobalamin synthase</fullName>
    </alternativeName>
    <alternativeName>
        <fullName evidence="15 19">Cobalamin-5'-phosphate synthase</fullName>
    </alternativeName>
</protein>
<keyword evidence="12 19" id="KW-1133">Transmembrane helix</keyword>
<evidence type="ECO:0000256" key="5">
    <source>
        <dbReference type="ARBA" id="ARBA00013200"/>
    </source>
</evidence>
<evidence type="ECO:0000256" key="7">
    <source>
        <dbReference type="ARBA" id="ARBA00022475"/>
    </source>
</evidence>
<evidence type="ECO:0000256" key="13">
    <source>
        <dbReference type="ARBA" id="ARBA00023136"/>
    </source>
</evidence>
<evidence type="ECO:0000256" key="18">
    <source>
        <dbReference type="ARBA" id="ARBA00049504"/>
    </source>
</evidence>
<dbReference type="EC" id="2.7.8.26" evidence="5 19"/>
<dbReference type="HAMAP" id="MF_00719">
    <property type="entry name" value="CobS"/>
    <property type="match status" value="1"/>
</dbReference>
<comment type="function">
    <text evidence="14 19">Joins adenosylcobinamide-GDP and alpha-ribazole to generate adenosylcobalamin (Ado-cobalamin). Also synthesizes adenosylcobalamin 5'-phosphate from adenosylcobinamide-GDP and alpha-ribazole 5'-phosphate.</text>
</comment>
<feature type="transmembrane region" description="Helical" evidence="19">
    <location>
        <begin position="107"/>
        <end position="128"/>
    </location>
</feature>
<evidence type="ECO:0000256" key="15">
    <source>
        <dbReference type="ARBA" id="ARBA00032605"/>
    </source>
</evidence>
<evidence type="ECO:0000256" key="12">
    <source>
        <dbReference type="ARBA" id="ARBA00022989"/>
    </source>
</evidence>
<comment type="similarity">
    <text evidence="4 19">Belongs to the CobS family.</text>
</comment>
<comment type="cofactor">
    <cofactor evidence="1 19">
        <name>Mg(2+)</name>
        <dbReference type="ChEBI" id="CHEBI:18420"/>
    </cofactor>
</comment>
<name>A0ABV8E1P9_9NOCA</name>
<keyword evidence="7 19" id="KW-1003">Cell membrane</keyword>
<reference evidence="21" key="1">
    <citation type="journal article" date="2019" name="Int. J. Syst. Evol. Microbiol.">
        <title>The Global Catalogue of Microorganisms (GCM) 10K type strain sequencing project: providing services to taxonomists for standard genome sequencing and annotation.</title>
        <authorList>
            <consortium name="The Broad Institute Genomics Platform"/>
            <consortium name="The Broad Institute Genome Sequencing Center for Infectious Disease"/>
            <person name="Wu L."/>
            <person name="Ma J."/>
        </authorList>
    </citation>
    <scope>NUCLEOTIDE SEQUENCE [LARGE SCALE GENOMIC DNA]</scope>
    <source>
        <strain evidence="21">CGMCC 4.7330</strain>
    </source>
</reference>
<feature type="transmembrane region" description="Helical" evidence="19">
    <location>
        <begin position="175"/>
        <end position="191"/>
    </location>
</feature>
<evidence type="ECO:0000256" key="9">
    <source>
        <dbReference type="ARBA" id="ARBA00022679"/>
    </source>
</evidence>
<evidence type="ECO:0000256" key="6">
    <source>
        <dbReference type="ARBA" id="ARBA00015850"/>
    </source>
</evidence>
<comment type="subcellular location">
    <subcellularLocation>
        <location evidence="2 19">Cell membrane</location>
        <topology evidence="2 19">Multi-pass membrane protein</topology>
    </subcellularLocation>
</comment>
<evidence type="ECO:0000256" key="4">
    <source>
        <dbReference type="ARBA" id="ARBA00010561"/>
    </source>
</evidence>
<organism evidence="20 21">
    <name type="scientific">Nocardia jiangsuensis</name>
    <dbReference type="NCBI Taxonomy" id="1691563"/>
    <lineage>
        <taxon>Bacteria</taxon>
        <taxon>Bacillati</taxon>
        <taxon>Actinomycetota</taxon>
        <taxon>Actinomycetes</taxon>
        <taxon>Mycobacteriales</taxon>
        <taxon>Nocardiaceae</taxon>
        <taxon>Nocardia</taxon>
    </lineage>
</organism>
<evidence type="ECO:0000256" key="1">
    <source>
        <dbReference type="ARBA" id="ARBA00001946"/>
    </source>
</evidence>
<dbReference type="PANTHER" id="PTHR34148">
    <property type="entry name" value="ADENOSYLCOBINAMIDE-GDP RIBAZOLETRANSFERASE"/>
    <property type="match status" value="1"/>
</dbReference>
<comment type="pathway">
    <text evidence="3 19">Cofactor biosynthesis; adenosylcobalamin biosynthesis; adenosylcobalamin from cob(II)yrinate a,c-diamide: step 7/7.</text>
</comment>
<evidence type="ECO:0000256" key="10">
    <source>
        <dbReference type="ARBA" id="ARBA00022692"/>
    </source>
</evidence>
<keyword evidence="9 19" id="KW-0808">Transferase</keyword>
<gene>
    <name evidence="19" type="primary">cobS</name>
    <name evidence="20" type="ORF">ACFO0B_29055</name>
</gene>
<evidence type="ECO:0000256" key="16">
    <source>
        <dbReference type="ARBA" id="ARBA00032853"/>
    </source>
</evidence>
<keyword evidence="11 19" id="KW-0460">Magnesium</keyword>
<feature type="transmembrane region" description="Helical" evidence="19">
    <location>
        <begin position="48"/>
        <end position="72"/>
    </location>
</feature>
<evidence type="ECO:0000256" key="14">
    <source>
        <dbReference type="ARBA" id="ARBA00025228"/>
    </source>
</evidence>
<accession>A0ABV8E1P9</accession>
<evidence type="ECO:0000256" key="17">
    <source>
        <dbReference type="ARBA" id="ARBA00048623"/>
    </source>
</evidence>
<evidence type="ECO:0000256" key="11">
    <source>
        <dbReference type="ARBA" id="ARBA00022842"/>
    </source>
</evidence>
<feature type="transmembrane region" description="Helical" evidence="19">
    <location>
        <begin position="134"/>
        <end position="154"/>
    </location>
</feature>
<evidence type="ECO:0000256" key="8">
    <source>
        <dbReference type="ARBA" id="ARBA00022573"/>
    </source>
</evidence>
<keyword evidence="21" id="KW-1185">Reference proteome</keyword>
<dbReference type="EMBL" id="JBHSAX010000033">
    <property type="protein sequence ID" value="MFC3966059.1"/>
    <property type="molecule type" value="Genomic_DNA"/>
</dbReference>
<proteinExistence type="inferred from homology"/>
<comment type="catalytic activity">
    <reaction evidence="17 19">
        <text>alpha-ribazole + adenosylcob(III)inamide-GDP = adenosylcob(III)alamin + GMP + H(+)</text>
        <dbReference type="Rhea" id="RHEA:16049"/>
        <dbReference type="ChEBI" id="CHEBI:10329"/>
        <dbReference type="ChEBI" id="CHEBI:15378"/>
        <dbReference type="ChEBI" id="CHEBI:18408"/>
        <dbReference type="ChEBI" id="CHEBI:58115"/>
        <dbReference type="ChEBI" id="CHEBI:60487"/>
        <dbReference type="EC" id="2.7.8.26"/>
    </reaction>
</comment>